<comment type="caution">
    <text evidence="2">The sequence shown here is derived from an EMBL/GenBank/DDBJ whole genome shotgun (WGS) entry which is preliminary data.</text>
</comment>
<keyword evidence="1" id="KW-0472">Membrane</keyword>
<feature type="transmembrane region" description="Helical" evidence="1">
    <location>
        <begin position="6"/>
        <end position="26"/>
    </location>
</feature>
<keyword evidence="1" id="KW-0812">Transmembrane</keyword>
<dbReference type="STRING" id="200904.GCA_900168775_01188"/>
<dbReference type="RefSeq" id="WP_079709103.1">
    <property type="nucleotide sequence ID" value="NZ_BAABQN010000005.1"/>
</dbReference>
<dbReference type="Proteomes" id="UP000252254">
    <property type="component" value="Unassembled WGS sequence"/>
</dbReference>
<dbReference type="AlphaFoldDB" id="A0A366E9Y4"/>
<gene>
    <name evidence="2" type="ORF">DES48_105115</name>
</gene>
<organism evidence="2 3">
    <name type="scientific">Paraliobacillus ryukyuensis</name>
    <dbReference type="NCBI Taxonomy" id="200904"/>
    <lineage>
        <taxon>Bacteria</taxon>
        <taxon>Bacillati</taxon>
        <taxon>Bacillota</taxon>
        <taxon>Bacilli</taxon>
        <taxon>Bacillales</taxon>
        <taxon>Bacillaceae</taxon>
        <taxon>Paraliobacillus</taxon>
    </lineage>
</organism>
<keyword evidence="3" id="KW-1185">Reference proteome</keyword>
<name>A0A366E9Y4_9BACI</name>
<reference evidence="2 3" key="1">
    <citation type="submission" date="2018-06" db="EMBL/GenBank/DDBJ databases">
        <title>Genomic Encyclopedia of Type Strains, Phase IV (KMG-IV): sequencing the most valuable type-strain genomes for metagenomic binning, comparative biology and taxonomic classification.</title>
        <authorList>
            <person name="Goeker M."/>
        </authorList>
    </citation>
    <scope>NUCLEOTIDE SEQUENCE [LARGE SCALE GENOMIC DNA]</scope>
    <source>
        <strain evidence="2 3">DSM 15140</strain>
    </source>
</reference>
<evidence type="ECO:0000313" key="2">
    <source>
        <dbReference type="EMBL" id="RBO98264.1"/>
    </source>
</evidence>
<dbReference type="EMBL" id="QNRI01000005">
    <property type="protein sequence ID" value="RBO98264.1"/>
    <property type="molecule type" value="Genomic_DNA"/>
</dbReference>
<evidence type="ECO:0000313" key="3">
    <source>
        <dbReference type="Proteomes" id="UP000252254"/>
    </source>
</evidence>
<evidence type="ECO:0000256" key="1">
    <source>
        <dbReference type="SAM" id="Phobius"/>
    </source>
</evidence>
<protein>
    <submittedName>
        <fullName evidence="2">Uncharacterized protein</fullName>
    </submittedName>
</protein>
<accession>A0A366E9Y4</accession>
<dbReference type="OrthoDB" id="2971155at2"/>
<proteinExistence type="predicted"/>
<keyword evidence="1" id="KW-1133">Transmembrane helix</keyword>
<feature type="transmembrane region" description="Helical" evidence="1">
    <location>
        <begin position="38"/>
        <end position="60"/>
    </location>
</feature>
<sequence>MVFVFFFVAFAFFILFMINSLTYRLCTQTEMSQEKQSSVFRTINVLITILLISSYIQIFYTTNV</sequence>